<sequence>MNAGPGNLVLVATSVSLVLDLAMSELSPRFLKARKFDFEKAMQMWAEMLQWREEFGTDSILEDFMFEELEEVLHYYPQGYHGVDKEGRPVYIERLGKVEPNKLMQITTIDRYLRYHVQEFERALHEKFPACSIAAKRHIGSTTTILDVHGVGLKNFSKTARDLLLHMHKIDGDYYPETLHQMFIVNAGHGFKLLWNTVKGFLDPKTTSKIHVLGTRYQSKLLEAIDSSQLPEFLGGSCTCYNEGGCLRSNKGPWNDPVIMKRRNSDTSTADSGSDADDLGSPVISRTAEYTHLAPVHEEVRAADSTTYYNCNDHFVPVATPVESGGGEGYTVMSSNEVKDHCCAFATIKLHSPGKFSTDGHNSVKDDLEEGKLQYFARAVIAFLIKVLSFFHIFRSRPDRRLENVHPSDALSLMPDNNLTTEAAKEDKVTPLIERLEKLESMLNELSRKPAEIPQEKEHAIQESMNRIKSVLQATVMKQLEIEATLETLNDKSIGEEKRQENRGMDGDDDENAQKLECGDGTPSSRHPSSSVSCAQLVDSVSSSVSLSPSFLSFRGSEAAGRDLEMDLNRKIPLQAVLFAAFVGWAAASSFISGDVFVSHGSGGRSLLQAKTSCPVNFEFMNYTIITSKCKGPQYPAKLCCEALKEFACPYAAELNDLTNDCASTMFSYINLYGRYPPGLFASECREGKEGLSCPANAPQSENVSRWKVFISETCVITISCCDLLSLVFSPRQFKQTSTEAQYLCKKGYPIKWEKKWDPKVLRSNMIFASKETINATIMSRATGSSRCEEDAIHDQFSDGSRGVINAFGSYIAIPAKGLGFCNWKMSRYHEDVDEMADAYEMGDGEDDMDEELRGRGMGDSDSEDEEYGQSECKSTEKGGMYYEFWRNTRAVKSTILHFQVRAATQAGWALMVVAFIVMVLCLILTVLLTFPLQLRNLVWATSKHDVYLMSNYSVLHWSALSCQKSEIMNVSGHVAPSEKHPGSLLEGFSQTQVSTLAVKDKLLVAGGFQGELICKYLDREGISFCCRTTYEDNAITNAVEIYNSPSGAVHFMASNNDCGVRDFDMEKFQLCKHFPFPWPVNHTSLSPNGKLLVIVGDNPEGVLVDSHTGKTVHELQGHIDFSFASAWHPDGFTFATGNQDKTCRVWDVRNLSKSVAALRGNLGAIRSIRFTSDGQFMAMAEPADFVHVFDVRSGYNKQQELDFFGEISGISFSPDTEALFVGVWDRTYGSLLQYNRRRNYSYLDSLL</sequence>
<keyword evidence="6" id="KW-0853">WD repeat</keyword>
<dbReference type="InterPro" id="IPR036273">
    <property type="entry name" value="CRAL/TRIO_N_dom_sf"/>
</dbReference>
<evidence type="ECO:0000256" key="1">
    <source>
        <dbReference type="ARBA" id="ARBA00004202"/>
    </source>
</evidence>
<dbReference type="InterPro" id="IPR036865">
    <property type="entry name" value="CRAL-TRIO_dom_sf"/>
</dbReference>
<comment type="similarity">
    <text evidence="5">Belongs to the SFH family.</text>
</comment>
<dbReference type="Pfam" id="PF00650">
    <property type="entry name" value="CRAL_TRIO"/>
    <property type="match status" value="1"/>
</dbReference>
<evidence type="ECO:0000256" key="9">
    <source>
        <dbReference type="SAM" id="SignalP"/>
    </source>
</evidence>
<dbReference type="Pfam" id="PF26578">
    <property type="entry name" value="LLG1"/>
    <property type="match status" value="1"/>
</dbReference>
<name>A0A9E7G3R3_9LILI</name>
<feature type="compositionally biased region" description="Basic and acidic residues" evidence="7">
    <location>
        <begin position="492"/>
        <end position="518"/>
    </location>
</feature>
<feature type="region of interest" description="Disordered" evidence="7">
    <location>
        <begin position="492"/>
        <end position="531"/>
    </location>
</feature>
<proteinExistence type="inferred from homology"/>
<evidence type="ECO:0000256" key="2">
    <source>
        <dbReference type="ARBA" id="ARBA00004395"/>
    </source>
</evidence>
<feature type="repeat" description="WD" evidence="6">
    <location>
        <begin position="1116"/>
        <end position="1157"/>
    </location>
</feature>
<dbReference type="InterPro" id="IPR001680">
    <property type="entry name" value="WD40_rpt"/>
</dbReference>
<feature type="transmembrane region" description="Helical" evidence="8">
    <location>
        <begin position="909"/>
        <end position="931"/>
    </location>
</feature>
<dbReference type="Pfam" id="PF00400">
    <property type="entry name" value="WD40"/>
    <property type="match status" value="1"/>
</dbReference>
<dbReference type="Proteomes" id="UP001055439">
    <property type="component" value="Chromosome 5"/>
</dbReference>
<dbReference type="InterPro" id="IPR001251">
    <property type="entry name" value="CRAL-TRIO_dom"/>
</dbReference>
<gene>
    <name evidence="11" type="ORF">MUK42_20912</name>
</gene>
<keyword evidence="8" id="KW-0812">Transmembrane</keyword>
<dbReference type="InterPro" id="IPR015943">
    <property type="entry name" value="WD40/YVTN_repeat-like_dom_sf"/>
</dbReference>
<dbReference type="PANTHER" id="PTHR43991">
    <property type="entry name" value="WD REPEAT PROTEIN (AFU_ORTHOLOGUE AFUA_8G05640)-RELATED"/>
    <property type="match status" value="1"/>
</dbReference>
<dbReference type="CDD" id="cd00170">
    <property type="entry name" value="SEC14"/>
    <property type="match status" value="1"/>
</dbReference>
<keyword evidence="9" id="KW-0732">Signal</keyword>
<dbReference type="GO" id="GO:0000139">
    <property type="term" value="C:Golgi membrane"/>
    <property type="evidence" value="ECO:0007669"/>
    <property type="project" value="UniProtKB-SubCell"/>
</dbReference>
<organism evidence="11 12">
    <name type="scientific">Musa troglodytarum</name>
    <name type="common">fe'i banana</name>
    <dbReference type="NCBI Taxonomy" id="320322"/>
    <lineage>
        <taxon>Eukaryota</taxon>
        <taxon>Viridiplantae</taxon>
        <taxon>Streptophyta</taxon>
        <taxon>Embryophyta</taxon>
        <taxon>Tracheophyta</taxon>
        <taxon>Spermatophyta</taxon>
        <taxon>Magnoliopsida</taxon>
        <taxon>Liliopsida</taxon>
        <taxon>Zingiberales</taxon>
        <taxon>Musaceae</taxon>
        <taxon>Musa</taxon>
    </lineage>
</organism>
<dbReference type="PANTHER" id="PTHR43991:SF38">
    <property type="entry name" value="OS02G0721600 PROTEIN"/>
    <property type="match status" value="1"/>
</dbReference>
<dbReference type="Gene3D" id="2.130.10.10">
    <property type="entry name" value="YVTN repeat-like/Quinoprotein amine dehydrogenase"/>
    <property type="match status" value="1"/>
</dbReference>
<evidence type="ECO:0000256" key="7">
    <source>
        <dbReference type="SAM" id="MobiDB-lite"/>
    </source>
</evidence>
<keyword evidence="8" id="KW-1133">Transmembrane helix</keyword>
<feature type="signal peptide" evidence="9">
    <location>
        <begin position="1"/>
        <end position="24"/>
    </location>
</feature>
<keyword evidence="4" id="KW-0333">Golgi apparatus</keyword>
<dbReference type="Gene3D" id="1.10.8.20">
    <property type="entry name" value="N-terminal domain of phosphatidylinositol transfer protein sec14p"/>
    <property type="match status" value="1"/>
</dbReference>
<dbReference type="SUPFAM" id="SSF46938">
    <property type="entry name" value="CRAL/TRIO N-terminal domain"/>
    <property type="match status" value="1"/>
</dbReference>
<dbReference type="SUPFAM" id="SSF52087">
    <property type="entry name" value="CRAL/TRIO domain"/>
    <property type="match status" value="1"/>
</dbReference>
<evidence type="ECO:0000256" key="8">
    <source>
        <dbReference type="SAM" id="Phobius"/>
    </source>
</evidence>
<dbReference type="AlphaFoldDB" id="A0A9E7G3R3"/>
<evidence type="ECO:0000256" key="5">
    <source>
        <dbReference type="ARBA" id="ARBA00038020"/>
    </source>
</evidence>
<dbReference type="GO" id="GO:0005886">
    <property type="term" value="C:plasma membrane"/>
    <property type="evidence" value="ECO:0007669"/>
    <property type="project" value="UniProtKB-SubCell"/>
</dbReference>
<dbReference type="GO" id="GO:0015031">
    <property type="term" value="P:protein transport"/>
    <property type="evidence" value="ECO:0007669"/>
    <property type="project" value="UniProtKB-KW"/>
</dbReference>
<evidence type="ECO:0000256" key="6">
    <source>
        <dbReference type="PROSITE-ProRule" id="PRU00221"/>
    </source>
</evidence>
<dbReference type="OrthoDB" id="20669at2759"/>
<feature type="region of interest" description="Disordered" evidence="7">
    <location>
        <begin position="260"/>
        <end position="281"/>
    </location>
</feature>
<dbReference type="FunFam" id="2.130.10.10:FF:000637">
    <property type="entry name" value="WD-40 repeat family protein"/>
    <property type="match status" value="1"/>
</dbReference>
<dbReference type="Gene3D" id="3.40.525.10">
    <property type="entry name" value="CRAL-TRIO lipid binding domain"/>
    <property type="match status" value="1"/>
</dbReference>
<dbReference type="InterPro" id="IPR011047">
    <property type="entry name" value="Quinoprotein_ADH-like_sf"/>
</dbReference>
<dbReference type="SMART" id="SM00516">
    <property type="entry name" value="SEC14"/>
    <property type="match status" value="1"/>
</dbReference>
<keyword evidence="8" id="KW-0472">Membrane</keyword>
<reference evidence="11" key="1">
    <citation type="submission" date="2022-05" db="EMBL/GenBank/DDBJ databases">
        <title>The Musa troglodytarum L. genome provides insights into the mechanism of non-climacteric behaviour and enrichment of carotenoids.</title>
        <authorList>
            <person name="Wang J."/>
        </authorList>
    </citation>
    <scope>NUCLEOTIDE SEQUENCE</scope>
    <source>
        <tissue evidence="11">Leaf</tissue>
    </source>
</reference>
<feature type="region of interest" description="Disordered" evidence="7">
    <location>
        <begin position="844"/>
        <end position="871"/>
    </location>
</feature>
<dbReference type="PROSITE" id="PS50294">
    <property type="entry name" value="WD_REPEATS_REGION"/>
    <property type="match status" value="1"/>
</dbReference>
<dbReference type="InterPro" id="IPR058888">
    <property type="entry name" value="LLG1-like"/>
</dbReference>
<dbReference type="FunFam" id="3.40.525.10:FF:000011">
    <property type="entry name" value="SEC14 cytosolic factor"/>
    <property type="match status" value="1"/>
</dbReference>
<dbReference type="PROSITE" id="PS50191">
    <property type="entry name" value="CRAL_TRIO"/>
    <property type="match status" value="1"/>
</dbReference>
<keyword evidence="12" id="KW-1185">Reference proteome</keyword>
<evidence type="ECO:0000256" key="4">
    <source>
        <dbReference type="ARBA" id="ARBA00023034"/>
    </source>
</evidence>
<keyword evidence="3" id="KW-0653">Protein transport</keyword>
<evidence type="ECO:0000313" key="12">
    <source>
        <dbReference type="Proteomes" id="UP001055439"/>
    </source>
</evidence>
<comment type="subcellular location">
    <subcellularLocation>
        <location evidence="1">Cell membrane</location>
        <topology evidence="1">Peripheral membrane protein</topology>
    </subcellularLocation>
    <subcellularLocation>
        <location evidence="2">Golgi apparatus membrane</location>
        <topology evidence="2">Peripheral membrane protein</topology>
    </subcellularLocation>
</comment>
<evidence type="ECO:0000313" key="11">
    <source>
        <dbReference type="EMBL" id="URE05019.1"/>
    </source>
</evidence>
<evidence type="ECO:0000259" key="10">
    <source>
        <dbReference type="PROSITE" id="PS50191"/>
    </source>
</evidence>
<feature type="domain" description="CRAL-TRIO" evidence="10">
    <location>
        <begin position="68"/>
        <end position="242"/>
    </location>
</feature>
<dbReference type="PROSITE" id="PS50082">
    <property type="entry name" value="WD_REPEATS_2"/>
    <property type="match status" value="1"/>
</dbReference>
<feature type="chain" id="PRO_5039309340" evidence="9">
    <location>
        <begin position="25"/>
        <end position="1248"/>
    </location>
</feature>
<evidence type="ECO:0000256" key="3">
    <source>
        <dbReference type="ARBA" id="ARBA00022927"/>
    </source>
</evidence>
<keyword evidence="3" id="KW-0813">Transport</keyword>
<dbReference type="SUPFAM" id="SSF50998">
    <property type="entry name" value="Quinoprotein alcohol dehydrogenase-like"/>
    <property type="match status" value="1"/>
</dbReference>
<accession>A0A9E7G3R3</accession>
<dbReference type="SMART" id="SM00320">
    <property type="entry name" value="WD40"/>
    <property type="match status" value="3"/>
</dbReference>
<protein>
    <submittedName>
        <fullName evidence="11">WD repeat-containing protein C2A9.03</fullName>
    </submittedName>
</protein>
<feature type="transmembrane region" description="Helical" evidence="8">
    <location>
        <begin position="572"/>
        <end position="592"/>
    </location>
</feature>
<dbReference type="EMBL" id="CP097507">
    <property type="protein sequence ID" value="URE05019.1"/>
    <property type="molecule type" value="Genomic_DNA"/>
</dbReference>